<proteinExistence type="predicted"/>
<dbReference type="EMBL" id="WNTK01000001">
    <property type="protein sequence ID" value="KAG9491451.1"/>
    <property type="molecule type" value="Genomic_DNA"/>
</dbReference>
<evidence type="ECO:0000313" key="1">
    <source>
        <dbReference type="EMBL" id="KAG9491451.1"/>
    </source>
</evidence>
<organism evidence="1 2">
    <name type="scientific">Eleutherodactylus coqui</name>
    <name type="common">Puerto Rican coqui</name>
    <dbReference type="NCBI Taxonomy" id="57060"/>
    <lineage>
        <taxon>Eukaryota</taxon>
        <taxon>Metazoa</taxon>
        <taxon>Chordata</taxon>
        <taxon>Craniata</taxon>
        <taxon>Vertebrata</taxon>
        <taxon>Euteleostomi</taxon>
        <taxon>Amphibia</taxon>
        <taxon>Batrachia</taxon>
        <taxon>Anura</taxon>
        <taxon>Neobatrachia</taxon>
        <taxon>Hyloidea</taxon>
        <taxon>Eleutherodactylidae</taxon>
        <taxon>Eleutherodactylinae</taxon>
        <taxon>Eleutherodactylus</taxon>
        <taxon>Eleutherodactylus</taxon>
    </lineage>
</organism>
<evidence type="ECO:0000313" key="2">
    <source>
        <dbReference type="Proteomes" id="UP000770717"/>
    </source>
</evidence>
<dbReference type="AlphaFoldDB" id="A0A8J6KGL3"/>
<name>A0A8J6KGL3_ELECQ</name>
<reference evidence="1" key="1">
    <citation type="thesis" date="2020" institute="ProQuest LLC" country="789 East Eisenhower Parkway, Ann Arbor, MI, USA">
        <title>Comparative Genomics and Chromosome Evolution.</title>
        <authorList>
            <person name="Mudd A.B."/>
        </authorList>
    </citation>
    <scope>NUCLEOTIDE SEQUENCE</scope>
    <source>
        <strain evidence="1">HN-11 Male</strain>
        <tissue evidence="1">Kidney and liver</tissue>
    </source>
</reference>
<dbReference type="Proteomes" id="UP000770717">
    <property type="component" value="Unassembled WGS sequence"/>
</dbReference>
<protein>
    <submittedName>
        <fullName evidence="1">Uncharacterized protein</fullName>
    </submittedName>
</protein>
<gene>
    <name evidence="1" type="ORF">GDO78_000120</name>
</gene>
<accession>A0A8J6KGL3</accession>
<comment type="caution">
    <text evidence="1">The sequence shown here is derived from an EMBL/GenBank/DDBJ whole genome shotgun (WGS) entry which is preliminary data.</text>
</comment>
<sequence>MNTQRSGICRAEVGKYTKLRDFQILHGQKLYQQGRQCGWRSHDSSHNHSNTGCILELRLIVRGHPNKKK</sequence>
<keyword evidence="2" id="KW-1185">Reference proteome</keyword>